<gene>
    <name evidence="1" type="ORF">KFK09_025015</name>
    <name evidence="2" type="ORF">KFK09_025028</name>
</gene>
<dbReference type="Proteomes" id="UP000829196">
    <property type="component" value="Unassembled WGS sequence"/>
</dbReference>
<accession>A0A8T3AGJ1</accession>
<protein>
    <submittedName>
        <fullName evidence="2">Uncharacterized protein</fullName>
    </submittedName>
</protein>
<proteinExistence type="predicted"/>
<name>A0A8T3AGJ1_DENNO</name>
<dbReference type="EMBL" id="JAGYWB010000017">
    <property type="protein sequence ID" value="KAI0494882.1"/>
    <property type="molecule type" value="Genomic_DNA"/>
</dbReference>
<evidence type="ECO:0000313" key="3">
    <source>
        <dbReference type="Proteomes" id="UP000829196"/>
    </source>
</evidence>
<keyword evidence="3" id="KW-1185">Reference proteome</keyword>
<dbReference type="AlphaFoldDB" id="A0A8T3AGJ1"/>
<organism evidence="2 3">
    <name type="scientific">Dendrobium nobile</name>
    <name type="common">Orchid</name>
    <dbReference type="NCBI Taxonomy" id="94219"/>
    <lineage>
        <taxon>Eukaryota</taxon>
        <taxon>Viridiplantae</taxon>
        <taxon>Streptophyta</taxon>
        <taxon>Embryophyta</taxon>
        <taxon>Tracheophyta</taxon>
        <taxon>Spermatophyta</taxon>
        <taxon>Magnoliopsida</taxon>
        <taxon>Liliopsida</taxon>
        <taxon>Asparagales</taxon>
        <taxon>Orchidaceae</taxon>
        <taxon>Epidendroideae</taxon>
        <taxon>Malaxideae</taxon>
        <taxon>Dendrobiinae</taxon>
        <taxon>Dendrobium</taxon>
    </lineage>
</organism>
<evidence type="ECO:0000313" key="2">
    <source>
        <dbReference type="EMBL" id="KAI0494882.1"/>
    </source>
</evidence>
<evidence type="ECO:0000313" key="1">
    <source>
        <dbReference type="EMBL" id="KAI0494869.1"/>
    </source>
</evidence>
<comment type="caution">
    <text evidence="2">The sequence shown here is derived from an EMBL/GenBank/DDBJ whole genome shotgun (WGS) entry which is preliminary data.</text>
</comment>
<reference evidence="2" key="1">
    <citation type="journal article" date="2022" name="Front. Genet.">
        <title>Chromosome-Scale Assembly of the Dendrobium nobile Genome Provides Insights Into the Molecular Mechanism of the Biosynthesis of the Medicinal Active Ingredient of Dendrobium.</title>
        <authorList>
            <person name="Xu Q."/>
            <person name="Niu S.-C."/>
            <person name="Li K.-L."/>
            <person name="Zheng P.-J."/>
            <person name="Zhang X.-J."/>
            <person name="Jia Y."/>
            <person name="Liu Y."/>
            <person name="Niu Y.-X."/>
            <person name="Yu L.-H."/>
            <person name="Chen D.-F."/>
            <person name="Zhang G.-Q."/>
        </authorList>
    </citation>
    <scope>NUCLEOTIDE SEQUENCE</scope>
    <source>
        <tissue evidence="2">Leaf</tissue>
    </source>
</reference>
<sequence>MSLTGSAYPTLGYPRFVAKASISACMVHSVLILEKIWTAMRELLVSSTDPYSIVFNASIPYFIGVRLSAPSRARKFYGFQVG</sequence>
<dbReference type="EMBL" id="JAGYWB010000017">
    <property type="protein sequence ID" value="KAI0494869.1"/>
    <property type="molecule type" value="Genomic_DNA"/>
</dbReference>